<keyword evidence="2" id="KW-1185">Reference proteome</keyword>
<dbReference type="PANTHER" id="PTHR43861">
    <property type="entry name" value="TRANS-ACONITATE 2-METHYLTRANSFERASE-RELATED"/>
    <property type="match status" value="1"/>
</dbReference>
<comment type="caution">
    <text evidence="1">The sequence shown here is derived from an EMBL/GenBank/DDBJ whole genome shotgun (WGS) entry which is preliminary data.</text>
</comment>
<accession>A0A1U7HJR4</accession>
<sequence length="248" mass="28545">MNQKLDYSRHYLKWHSDTPQHTQSMKSFYQSMFSRFLPADRNLSILDIGCGMGFALLALQDMGYLDVKGIEIDDAQVKSCLEKGIKVIKVANSIEYLAKKNNSYELILCLDVIEHIPHEKQLEFVKAIQTSLKPGGKLICTVPNANSGLASRWRYIDWTHHISFTEHSLDFLLFNAGFEKIEIYETEFFKNPGLKGLIKVKPFLHWLLFLLVRSLRRLEMIAELGWEQGKNIPLSLNLLATAEKQKTL</sequence>
<name>A0A1U7HJR4_9CYAN</name>
<dbReference type="STRING" id="1921803.NIES593_09030"/>
<proteinExistence type="predicted"/>
<dbReference type="Pfam" id="PF13489">
    <property type="entry name" value="Methyltransf_23"/>
    <property type="match status" value="1"/>
</dbReference>
<dbReference type="EMBL" id="MRCB01000008">
    <property type="protein sequence ID" value="OKH23791.1"/>
    <property type="molecule type" value="Genomic_DNA"/>
</dbReference>
<dbReference type="InterPro" id="IPR029063">
    <property type="entry name" value="SAM-dependent_MTases_sf"/>
</dbReference>
<dbReference type="AlphaFoldDB" id="A0A1U7HJR4"/>
<protein>
    <recommendedName>
        <fullName evidence="3">SAM-dependent methyltransferase</fullName>
    </recommendedName>
</protein>
<evidence type="ECO:0000313" key="2">
    <source>
        <dbReference type="Proteomes" id="UP000186868"/>
    </source>
</evidence>
<organism evidence="1 2">
    <name type="scientific">Hydrococcus rivularis NIES-593</name>
    <dbReference type="NCBI Taxonomy" id="1921803"/>
    <lineage>
        <taxon>Bacteria</taxon>
        <taxon>Bacillati</taxon>
        <taxon>Cyanobacteriota</taxon>
        <taxon>Cyanophyceae</taxon>
        <taxon>Pleurocapsales</taxon>
        <taxon>Hydrococcaceae</taxon>
        <taxon>Hydrococcus</taxon>
    </lineage>
</organism>
<dbReference type="RefSeq" id="WP_073599263.1">
    <property type="nucleotide sequence ID" value="NZ_MRCB01000008.1"/>
</dbReference>
<evidence type="ECO:0008006" key="3">
    <source>
        <dbReference type="Google" id="ProtNLM"/>
    </source>
</evidence>
<evidence type="ECO:0000313" key="1">
    <source>
        <dbReference type="EMBL" id="OKH23791.1"/>
    </source>
</evidence>
<gene>
    <name evidence="1" type="ORF">NIES593_09030</name>
</gene>
<dbReference type="OrthoDB" id="9790457at2"/>
<dbReference type="Proteomes" id="UP000186868">
    <property type="component" value="Unassembled WGS sequence"/>
</dbReference>
<dbReference type="CDD" id="cd02440">
    <property type="entry name" value="AdoMet_MTases"/>
    <property type="match status" value="1"/>
</dbReference>
<reference evidence="1 2" key="1">
    <citation type="submission" date="2016-11" db="EMBL/GenBank/DDBJ databases">
        <title>Draft Genome Sequences of Nine Cyanobacterial Strains from Diverse Habitats.</title>
        <authorList>
            <person name="Zhu T."/>
            <person name="Hou S."/>
            <person name="Lu X."/>
            <person name="Hess W.R."/>
        </authorList>
    </citation>
    <scope>NUCLEOTIDE SEQUENCE [LARGE SCALE GENOMIC DNA]</scope>
    <source>
        <strain evidence="1 2">NIES-593</strain>
    </source>
</reference>
<dbReference type="Gene3D" id="3.40.50.150">
    <property type="entry name" value="Vaccinia Virus protein VP39"/>
    <property type="match status" value="1"/>
</dbReference>
<dbReference type="SUPFAM" id="SSF53335">
    <property type="entry name" value="S-adenosyl-L-methionine-dependent methyltransferases"/>
    <property type="match status" value="1"/>
</dbReference>